<dbReference type="PANTHER" id="PTHR11557:SF0">
    <property type="entry name" value="PORPHOBILINOGEN DEAMINASE"/>
    <property type="match status" value="1"/>
</dbReference>
<keyword evidence="6" id="KW-0627">Porphyrin biosynthesis</keyword>
<evidence type="ECO:0000256" key="8">
    <source>
        <dbReference type="NCBIfam" id="TIGR00212"/>
    </source>
</evidence>
<comment type="catalytic activity">
    <reaction evidence="7">
        <text>4 porphobilinogen + H2O = hydroxymethylbilane + 4 NH4(+)</text>
        <dbReference type="Rhea" id="RHEA:13185"/>
        <dbReference type="ChEBI" id="CHEBI:15377"/>
        <dbReference type="ChEBI" id="CHEBI:28938"/>
        <dbReference type="ChEBI" id="CHEBI:57845"/>
        <dbReference type="ChEBI" id="CHEBI:58126"/>
        <dbReference type="EC" id="2.5.1.61"/>
    </reaction>
</comment>
<evidence type="ECO:0000256" key="7">
    <source>
        <dbReference type="ARBA" id="ARBA00048169"/>
    </source>
</evidence>
<name>A0ABQ4DPJ7_9CELL</name>
<comment type="cofactor">
    <cofactor evidence="1">
        <name>dipyrromethane</name>
        <dbReference type="ChEBI" id="CHEBI:60342"/>
    </cofactor>
</comment>
<keyword evidence="5" id="KW-0808">Transferase</keyword>
<dbReference type="Gene3D" id="3.30.160.40">
    <property type="entry name" value="Porphobilinogen deaminase, C-terminal domain"/>
    <property type="match status" value="1"/>
</dbReference>
<dbReference type="NCBIfam" id="TIGR00212">
    <property type="entry name" value="hemC"/>
    <property type="match status" value="1"/>
</dbReference>
<evidence type="ECO:0000256" key="2">
    <source>
        <dbReference type="ARBA" id="ARBA00002869"/>
    </source>
</evidence>
<dbReference type="Proteomes" id="UP000614741">
    <property type="component" value="Unassembled WGS sequence"/>
</dbReference>
<sequence>MPQHVRIGTRASALALTQTGHVADALAALADLAVETVRVRTEGDRVRASLASLGGTGVFVTALRDALLDGRCDVAVHSLKDLPTGPADGLVIAAVPPRADARDALCARDGLTLAALPAGARVGTGSPRRAAQLRARRPDLDVVDIRGNVGTRLGRVRGLDPTTVAGGTHVGPEAPHPGVATDAPRGDLDAVVLAAAGLERLGRLDAVSEWFAPDVLAPAPGQGALAVEVRTADASGDTPLADALRALDHAPTRRAVVAERAVLARLEAGCAAPIGAWGRLDDATGTLLLDAVVTAADGSRLLRLSAQGPADDDRAADALGRRLADDLLAAGVADLAPVGPAR</sequence>
<comment type="caution">
    <text evidence="11">The sequence shown here is derived from an EMBL/GenBank/DDBJ whole genome shotgun (WGS) entry which is preliminary data.</text>
</comment>
<comment type="function">
    <text evidence="2">Tetrapolymerization of the monopyrrole PBG into the hydroxymethylbilane pre-uroporphyrinogen in several discrete steps.</text>
</comment>
<evidence type="ECO:0000256" key="1">
    <source>
        <dbReference type="ARBA" id="ARBA00001916"/>
    </source>
</evidence>
<feature type="domain" description="Porphobilinogen deaminase N-terminal" evidence="9">
    <location>
        <begin position="5"/>
        <end position="157"/>
    </location>
</feature>
<dbReference type="SUPFAM" id="SSF54782">
    <property type="entry name" value="Porphobilinogen deaminase (hydroxymethylbilane synthase), C-terminal domain"/>
    <property type="match status" value="1"/>
</dbReference>
<dbReference type="EC" id="2.5.1.61" evidence="4 8"/>
<evidence type="ECO:0000259" key="10">
    <source>
        <dbReference type="Pfam" id="PF03900"/>
    </source>
</evidence>
<protein>
    <recommendedName>
        <fullName evidence="4 8">Hydroxymethylbilane synthase</fullName>
        <ecNumber evidence="4 8">2.5.1.61</ecNumber>
    </recommendedName>
</protein>
<evidence type="ECO:0000256" key="6">
    <source>
        <dbReference type="ARBA" id="ARBA00023244"/>
    </source>
</evidence>
<dbReference type="Pfam" id="PF01379">
    <property type="entry name" value="Porphobil_deam"/>
    <property type="match status" value="2"/>
</dbReference>
<evidence type="ECO:0000259" key="9">
    <source>
        <dbReference type="Pfam" id="PF01379"/>
    </source>
</evidence>
<feature type="domain" description="Porphobilinogen deaminase C-terminal" evidence="10">
    <location>
        <begin position="255"/>
        <end position="328"/>
    </location>
</feature>
<dbReference type="Pfam" id="PF03900">
    <property type="entry name" value="Porphobil_deamC"/>
    <property type="match status" value="1"/>
</dbReference>
<dbReference type="PANTHER" id="PTHR11557">
    <property type="entry name" value="PORPHOBILINOGEN DEAMINASE"/>
    <property type="match status" value="1"/>
</dbReference>
<dbReference type="InterPro" id="IPR022417">
    <property type="entry name" value="Porphobilin_deaminase_N"/>
</dbReference>
<dbReference type="RefSeq" id="WP_203675563.1">
    <property type="nucleotide sequence ID" value="NZ_BONP01000023.1"/>
</dbReference>
<evidence type="ECO:0000313" key="12">
    <source>
        <dbReference type="Proteomes" id="UP000614741"/>
    </source>
</evidence>
<dbReference type="InterPro" id="IPR022419">
    <property type="entry name" value="Porphobilin_deaminase_cofac_BS"/>
</dbReference>
<evidence type="ECO:0000256" key="3">
    <source>
        <dbReference type="ARBA" id="ARBA00005638"/>
    </source>
</evidence>
<evidence type="ECO:0000313" key="11">
    <source>
        <dbReference type="EMBL" id="GIG41268.1"/>
    </source>
</evidence>
<reference evidence="11 12" key="1">
    <citation type="submission" date="2021-01" db="EMBL/GenBank/DDBJ databases">
        <title>Whole genome shotgun sequence of Cellulomonas phragmiteti NBRC 110785.</title>
        <authorList>
            <person name="Komaki H."/>
            <person name="Tamura T."/>
        </authorList>
    </citation>
    <scope>NUCLEOTIDE SEQUENCE [LARGE SCALE GENOMIC DNA]</scope>
    <source>
        <strain evidence="11 12">NBRC 110785</strain>
    </source>
</reference>
<dbReference type="EMBL" id="BONP01000023">
    <property type="protein sequence ID" value="GIG41268.1"/>
    <property type="molecule type" value="Genomic_DNA"/>
</dbReference>
<feature type="domain" description="Porphobilinogen deaminase N-terminal" evidence="9">
    <location>
        <begin position="186"/>
        <end position="234"/>
    </location>
</feature>
<dbReference type="InterPro" id="IPR022418">
    <property type="entry name" value="Porphobilinogen_deaminase_C"/>
</dbReference>
<evidence type="ECO:0000256" key="4">
    <source>
        <dbReference type="ARBA" id="ARBA00012655"/>
    </source>
</evidence>
<accession>A0ABQ4DPJ7</accession>
<evidence type="ECO:0000256" key="5">
    <source>
        <dbReference type="ARBA" id="ARBA00022679"/>
    </source>
</evidence>
<gene>
    <name evidence="11" type="primary">hemC</name>
    <name evidence="11" type="ORF">Cph01nite_30300</name>
</gene>
<dbReference type="PROSITE" id="PS00533">
    <property type="entry name" value="PORPHOBILINOGEN_DEAM"/>
    <property type="match status" value="1"/>
</dbReference>
<comment type="similarity">
    <text evidence="3">Belongs to the HMBS family.</text>
</comment>
<dbReference type="InterPro" id="IPR000860">
    <property type="entry name" value="HemC"/>
</dbReference>
<dbReference type="InterPro" id="IPR036803">
    <property type="entry name" value="Porphobilinogen_deaminase_C_sf"/>
</dbReference>
<proteinExistence type="inferred from homology"/>
<dbReference type="Gene3D" id="3.40.190.10">
    <property type="entry name" value="Periplasmic binding protein-like II"/>
    <property type="match status" value="2"/>
</dbReference>
<keyword evidence="12" id="KW-1185">Reference proteome</keyword>
<dbReference type="SUPFAM" id="SSF53850">
    <property type="entry name" value="Periplasmic binding protein-like II"/>
    <property type="match status" value="1"/>
</dbReference>
<dbReference type="PIRSF" id="PIRSF001438">
    <property type="entry name" value="4pyrrol_synth_OHMeBilane_synth"/>
    <property type="match status" value="1"/>
</dbReference>
<organism evidence="11 12">
    <name type="scientific">Cellulomonas phragmiteti</name>
    <dbReference type="NCBI Taxonomy" id="478780"/>
    <lineage>
        <taxon>Bacteria</taxon>
        <taxon>Bacillati</taxon>
        <taxon>Actinomycetota</taxon>
        <taxon>Actinomycetes</taxon>
        <taxon>Micrococcales</taxon>
        <taxon>Cellulomonadaceae</taxon>
        <taxon>Cellulomonas</taxon>
    </lineage>
</organism>
<dbReference type="PRINTS" id="PR00151">
    <property type="entry name" value="PORPHBDMNASE"/>
</dbReference>